<protein>
    <submittedName>
        <fullName evidence="2">Uncharacterized protein</fullName>
    </submittedName>
</protein>
<feature type="region of interest" description="Disordered" evidence="1">
    <location>
        <begin position="65"/>
        <end position="85"/>
    </location>
</feature>
<sequence>MGLIDMDDSNCVYDERLARRLRRRRLDIKAFELNTCSSTLKRTLEDNQLGDEMVDEDYNKFLNHLGESRCSGGEDNDDDDEDDTDPQYKMFLEKLKEDGKSYILEVENGGMSVSIKYEVEDGSDGEHEPPTPRQSRDVLKRVKLEGGKDLMNVPSKDNMKNQKNLRNILSKDKMETSKNLSNGFEKERRNSVVEKDLKSVPEHPVSWEANRCWSQKPSSKDNHLSETECGRQMVDESYQAFLNCIKLEGDCVVLAMKDGKRVKYDEDDVESSSDSEILVTDKIETQKNLRNISSIDKMETPKNLSNVLEKERRTLVVEKDLKSVPVRPVSHETNGCWNQKPSQKDNHLSKLECQCEMVGGMVDESYQTYLHCNKQEGDCLVLETKDGKRVKYEEEEEDVESSSDSEILVIDNALHCDEGNYNPFVTSRLYVSSMEGDDWQCVGNPNKSNHSQFREKVLSILRRPYDHNEYEELLQEIIARKPMEGHRDLRGRIISYPADKCSKSYLDHYSDLRRKIDAAQFDRRIVLNLLRGFFYWLKNLSHVEAFRPWLDTACLTVMPGNR</sequence>
<proteinExistence type="predicted"/>
<dbReference type="EMBL" id="GHES01005677">
    <property type="protein sequence ID" value="MPA36236.1"/>
    <property type="molecule type" value="Transcribed_RNA"/>
</dbReference>
<accession>A0A5B6YY25</accession>
<dbReference type="AlphaFoldDB" id="A0A5B6YY25"/>
<organism evidence="2">
    <name type="scientific">Davidia involucrata</name>
    <name type="common">Dove tree</name>
    <dbReference type="NCBI Taxonomy" id="16924"/>
    <lineage>
        <taxon>Eukaryota</taxon>
        <taxon>Viridiplantae</taxon>
        <taxon>Streptophyta</taxon>
        <taxon>Embryophyta</taxon>
        <taxon>Tracheophyta</taxon>
        <taxon>Spermatophyta</taxon>
        <taxon>Magnoliopsida</taxon>
        <taxon>eudicotyledons</taxon>
        <taxon>Gunneridae</taxon>
        <taxon>Pentapetalae</taxon>
        <taxon>asterids</taxon>
        <taxon>Cornales</taxon>
        <taxon>Nyssaceae</taxon>
        <taxon>Davidia</taxon>
    </lineage>
</organism>
<name>A0A5B6YY25_DAVIN</name>
<feature type="compositionally biased region" description="Acidic residues" evidence="1">
    <location>
        <begin position="74"/>
        <end position="85"/>
    </location>
</feature>
<dbReference type="PANTHER" id="PTHR34194">
    <property type="entry name" value="F14J8.16 PROTEIN"/>
    <property type="match status" value="1"/>
</dbReference>
<dbReference type="PANTHER" id="PTHR34194:SF2">
    <property type="entry name" value="F14J8.16 PROTEIN"/>
    <property type="match status" value="1"/>
</dbReference>
<reference evidence="2" key="1">
    <citation type="submission" date="2019-08" db="EMBL/GenBank/DDBJ databases">
        <title>Reference gene set and small RNA set construction with multiple tissues from Davidia involucrata Baill.</title>
        <authorList>
            <person name="Yang H."/>
            <person name="Zhou C."/>
            <person name="Li G."/>
            <person name="Wang J."/>
            <person name="Gao P."/>
            <person name="Wang M."/>
            <person name="Wang R."/>
            <person name="Zhao Y."/>
        </authorList>
    </citation>
    <scope>NUCLEOTIDE SEQUENCE</scope>
    <source>
        <tissue evidence="2">Mixed with DoveR01_LX</tissue>
    </source>
</reference>
<gene>
    <name evidence="2" type="ORF">Din_005677</name>
</gene>
<evidence type="ECO:0000313" key="2">
    <source>
        <dbReference type="EMBL" id="MPA36236.1"/>
    </source>
</evidence>
<evidence type="ECO:0000256" key="1">
    <source>
        <dbReference type="SAM" id="MobiDB-lite"/>
    </source>
</evidence>